<gene>
    <name evidence="4" type="ORF">C0601_00695</name>
</gene>
<dbReference type="CDD" id="cd06225">
    <property type="entry name" value="HAMP"/>
    <property type="match status" value="1"/>
</dbReference>
<evidence type="ECO:0000313" key="4">
    <source>
        <dbReference type="EMBL" id="PLX19909.1"/>
    </source>
</evidence>
<comment type="caution">
    <text evidence="4">The sequence shown here is derived from an EMBL/GenBank/DDBJ whole genome shotgun (WGS) entry which is preliminary data.</text>
</comment>
<evidence type="ECO:0000259" key="3">
    <source>
        <dbReference type="PROSITE" id="PS50885"/>
    </source>
</evidence>
<evidence type="ECO:0008006" key="6">
    <source>
        <dbReference type="Google" id="ProtNLM"/>
    </source>
</evidence>
<reference evidence="4 5" key="1">
    <citation type="submission" date="2017-11" db="EMBL/GenBank/DDBJ databases">
        <title>Genome-resolved metagenomics identifies genetic mobility, metabolic interactions, and unexpected diversity in perchlorate-reducing communities.</title>
        <authorList>
            <person name="Barnum T.P."/>
            <person name="Figueroa I.A."/>
            <person name="Carlstrom C.I."/>
            <person name="Lucas L.N."/>
            <person name="Engelbrektson A.L."/>
            <person name="Coates J.D."/>
        </authorList>
    </citation>
    <scope>NUCLEOTIDE SEQUENCE [LARGE SCALE GENOMIC DNA]</scope>
    <source>
        <strain evidence="4">BM706</strain>
    </source>
</reference>
<evidence type="ECO:0000259" key="2">
    <source>
        <dbReference type="PROSITE" id="PS50125"/>
    </source>
</evidence>
<evidence type="ECO:0000313" key="5">
    <source>
        <dbReference type="Proteomes" id="UP000234857"/>
    </source>
</evidence>
<evidence type="ECO:0000256" key="1">
    <source>
        <dbReference type="SAM" id="Phobius"/>
    </source>
</evidence>
<dbReference type="GO" id="GO:0004016">
    <property type="term" value="F:adenylate cyclase activity"/>
    <property type="evidence" value="ECO:0007669"/>
    <property type="project" value="UniProtKB-ARBA"/>
</dbReference>
<feature type="transmembrane region" description="Helical" evidence="1">
    <location>
        <begin position="275"/>
        <end position="295"/>
    </location>
</feature>
<dbReference type="PROSITE" id="PS50885">
    <property type="entry name" value="HAMP"/>
    <property type="match status" value="1"/>
</dbReference>
<feature type="transmembrane region" description="Helical" evidence="1">
    <location>
        <begin position="144"/>
        <end position="169"/>
    </location>
</feature>
<dbReference type="PANTHER" id="PTHR43081">
    <property type="entry name" value="ADENYLATE CYCLASE, TERMINAL-DIFFERENTIATION SPECIFIC-RELATED"/>
    <property type="match status" value="1"/>
</dbReference>
<dbReference type="GO" id="GO:0035556">
    <property type="term" value="P:intracellular signal transduction"/>
    <property type="evidence" value="ECO:0007669"/>
    <property type="project" value="InterPro"/>
</dbReference>
<dbReference type="GO" id="GO:0016020">
    <property type="term" value="C:membrane"/>
    <property type="evidence" value="ECO:0007669"/>
    <property type="project" value="InterPro"/>
</dbReference>
<accession>A0A2N5ZMK0</accession>
<proteinExistence type="predicted"/>
<keyword evidence="1" id="KW-0812">Transmembrane</keyword>
<dbReference type="CDD" id="cd07302">
    <property type="entry name" value="CHD"/>
    <property type="match status" value="1"/>
</dbReference>
<organism evidence="4 5">
    <name type="scientific">Muiribacterium halophilum</name>
    <dbReference type="NCBI Taxonomy" id="2053465"/>
    <lineage>
        <taxon>Bacteria</taxon>
        <taxon>Candidatus Muiribacteriota</taxon>
        <taxon>Candidatus Muiribacteriia</taxon>
        <taxon>Candidatus Muiribacteriales</taxon>
        <taxon>Candidatus Muiribacteriaceae</taxon>
        <taxon>Candidatus Muiribacterium</taxon>
    </lineage>
</organism>
<keyword evidence="1" id="KW-1133">Transmembrane helix</keyword>
<dbReference type="Pfam" id="PF00211">
    <property type="entry name" value="Guanylate_cyc"/>
    <property type="match status" value="1"/>
</dbReference>
<dbReference type="SMART" id="SM00044">
    <property type="entry name" value="CYCc"/>
    <property type="match status" value="1"/>
</dbReference>
<feature type="domain" description="HAMP" evidence="3">
    <location>
        <begin position="302"/>
        <end position="354"/>
    </location>
</feature>
<dbReference type="AlphaFoldDB" id="A0A2N5ZMK0"/>
<dbReference type="Proteomes" id="UP000234857">
    <property type="component" value="Unassembled WGS sequence"/>
</dbReference>
<dbReference type="SUPFAM" id="SSF55073">
    <property type="entry name" value="Nucleotide cyclase"/>
    <property type="match status" value="1"/>
</dbReference>
<dbReference type="InterPro" id="IPR029787">
    <property type="entry name" value="Nucleotide_cyclase"/>
</dbReference>
<dbReference type="GO" id="GO:0006171">
    <property type="term" value="P:cAMP biosynthetic process"/>
    <property type="evidence" value="ECO:0007669"/>
    <property type="project" value="TreeGrafter"/>
</dbReference>
<name>A0A2N5ZMK0_MUIH1</name>
<feature type="transmembrane region" description="Helical" evidence="1">
    <location>
        <begin position="181"/>
        <end position="203"/>
    </location>
</feature>
<dbReference type="Gene3D" id="6.10.340.10">
    <property type="match status" value="1"/>
</dbReference>
<sequence length="566" mass="65389">MKRPLFLTLFLIMIVSLLIGKFAGDLLLRFGGFDPSLLRKFIQKQESTGLVFTGAEAVINKKTGKKDRFLVVFKEKNGKEIKKYFDSFDDKTITYMNSIEYRFRWLRYFFPLVLFFWLLPVYEYNSGKIKYSKKLEKRIINTHLFVFCLPWFIFFIETIVNLRIHLVYIDSSPITAIYDTIKYFLVASMVSSFINLTLGGSYINNKIALPIFEKESPYNLKNGLVFSITTRIKMVFAGLSIVPMIIIISLFFELNRDIFGKFLEGQKYFWIYSDYYMIFVGMIITAVMFSILQILSFRQIKGFLRFPVDDLLSKMKDVSEGRLDSKSVVVYPDEIGNIRANFNTMLDGLQDRERIINTFGKFVSEEVAKKLIESDTLDLAGEEMETTIMFTDLRNFTPFSENLSPTELIDFLNSYFSYMVDPILKNKGVINKFIGDAIMVIFSPIFGALEPEKAALKAALEMREALHRFNREKNFLEINHGIGIHSGPLVVGNVGTDQRMEFTVIGDTVNIAARIESQTKYLKTDILFSESVFNKINPKDFEGYGFTSHENISMKGKSEMFKLYSL</sequence>
<dbReference type="PROSITE" id="PS50125">
    <property type="entry name" value="GUANYLATE_CYCLASE_2"/>
    <property type="match status" value="1"/>
</dbReference>
<dbReference type="Gene3D" id="3.30.70.1230">
    <property type="entry name" value="Nucleotide cyclase"/>
    <property type="match status" value="1"/>
</dbReference>
<dbReference type="InterPro" id="IPR003660">
    <property type="entry name" value="HAMP_dom"/>
</dbReference>
<dbReference type="SMART" id="SM00304">
    <property type="entry name" value="HAMP"/>
    <property type="match status" value="1"/>
</dbReference>
<feature type="domain" description="Guanylate cyclase" evidence="2">
    <location>
        <begin position="387"/>
        <end position="516"/>
    </location>
</feature>
<dbReference type="InterPro" id="IPR001054">
    <property type="entry name" value="A/G_cyclase"/>
</dbReference>
<dbReference type="InterPro" id="IPR050697">
    <property type="entry name" value="Adenylyl/Guanylyl_Cyclase_3/4"/>
</dbReference>
<dbReference type="EMBL" id="PKTG01000015">
    <property type="protein sequence ID" value="PLX19909.1"/>
    <property type="molecule type" value="Genomic_DNA"/>
</dbReference>
<feature type="transmembrane region" description="Helical" evidence="1">
    <location>
        <begin position="105"/>
        <end position="124"/>
    </location>
</feature>
<dbReference type="PANTHER" id="PTHR43081:SF1">
    <property type="entry name" value="ADENYLATE CYCLASE, TERMINAL-DIFFERENTIATION SPECIFIC"/>
    <property type="match status" value="1"/>
</dbReference>
<protein>
    <recommendedName>
        <fullName evidence="6">Adenylate/guanylate cyclase domain-containing protein</fullName>
    </recommendedName>
</protein>
<keyword evidence="1" id="KW-0472">Membrane</keyword>
<feature type="transmembrane region" description="Helical" evidence="1">
    <location>
        <begin position="234"/>
        <end position="255"/>
    </location>
</feature>
<dbReference type="SUPFAM" id="SSF158472">
    <property type="entry name" value="HAMP domain-like"/>
    <property type="match status" value="1"/>
</dbReference>